<comment type="subcellular location">
    <subcellularLocation>
        <location evidence="1">Cell membrane</location>
        <topology evidence="1">Single-pass membrane protein</topology>
    </subcellularLocation>
    <subcellularLocation>
        <location evidence="7">Cell membrane</location>
        <topology evidence="7">Single-pass type II membrane protein</topology>
    </subcellularLocation>
</comment>
<dbReference type="KEGG" id="bmei:Spa11_42350"/>
<dbReference type="Pfam" id="PF02472">
    <property type="entry name" value="ExbD"/>
    <property type="match status" value="1"/>
</dbReference>
<keyword evidence="6" id="KW-0472">Membrane</keyword>
<keyword evidence="4 7" id="KW-0812">Transmembrane</keyword>
<evidence type="ECO:0000256" key="4">
    <source>
        <dbReference type="ARBA" id="ARBA00022692"/>
    </source>
</evidence>
<evidence type="ECO:0000256" key="7">
    <source>
        <dbReference type="RuleBase" id="RU003879"/>
    </source>
</evidence>
<dbReference type="Gene3D" id="3.30.420.270">
    <property type="match status" value="1"/>
</dbReference>
<evidence type="ECO:0000256" key="5">
    <source>
        <dbReference type="ARBA" id="ARBA00022989"/>
    </source>
</evidence>
<keyword evidence="5" id="KW-1133">Transmembrane helix</keyword>
<keyword evidence="9" id="KW-1185">Reference proteome</keyword>
<organism evidence="8 9">
    <name type="scientific">Botrimarina mediterranea</name>
    <dbReference type="NCBI Taxonomy" id="2528022"/>
    <lineage>
        <taxon>Bacteria</taxon>
        <taxon>Pseudomonadati</taxon>
        <taxon>Planctomycetota</taxon>
        <taxon>Planctomycetia</taxon>
        <taxon>Pirellulales</taxon>
        <taxon>Lacipirellulaceae</taxon>
        <taxon>Botrimarina</taxon>
    </lineage>
</organism>
<gene>
    <name evidence="8" type="ORF">Spa11_42350</name>
</gene>
<proteinExistence type="inferred from homology"/>
<dbReference type="GO" id="GO:0005886">
    <property type="term" value="C:plasma membrane"/>
    <property type="evidence" value="ECO:0007669"/>
    <property type="project" value="UniProtKB-SubCell"/>
</dbReference>
<reference evidence="8 9" key="1">
    <citation type="submission" date="2019-02" db="EMBL/GenBank/DDBJ databases">
        <title>Deep-cultivation of Planctomycetes and their phenomic and genomic characterization uncovers novel biology.</title>
        <authorList>
            <person name="Wiegand S."/>
            <person name="Jogler M."/>
            <person name="Boedeker C."/>
            <person name="Pinto D."/>
            <person name="Vollmers J."/>
            <person name="Rivas-Marin E."/>
            <person name="Kohn T."/>
            <person name="Peeters S.H."/>
            <person name="Heuer A."/>
            <person name="Rast P."/>
            <person name="Oberbeckmann S."/>
            <person name="Bunk B."/>
            <person name="Jeske O."/>
            <person name="Meyerdierks A."/>
            <person name="Storesund J.E."/>
            <person name="Kallscheuer N."/>
            <person name="Luecker S."/>
            <person name="Lage O.M."/>
            <person name="Pohl T."/>
            <person name="Merkel B.J."/>
            <person name="Hornburger P."/>
            <person name="Mueller R.-W."/>
            <person name="Bruemmer F."/>
            <person name="Labrenz M."/>
            <person name="Spormann A.M."/>
            <person name="Op den Camp H."/>
            <person name="Overmann J."/>
            <person name="Amann R."/>
            <person name="Jetten M.S.M."/>
            <person name="Mascher T."/>
            <person name="Medema M.H."/>
            <person name="Devos D.P."/>
            <person name="Kaster A.-K."/>
            <person name="Ovreas L."/>
            <person name="Rohde M."/>
            <person name="Galperin M.Y."/>
            <person name="Jogler C."/>
        </authorList>
    </citation>
    <scope>NUCLEOTIDE SEQUENCE [LARGE SCALE GENOMIC DNA]</scope>
    <source>
        <strain evidence="8 9">Spa11</strain>
    </source>
</reference>
<dbReference type="GO" id="GO:0022857">
    <property type="term" value="F:transmembrane transporter activity"/>
    <property type="evidence" value="ECO:0007669"/>
    <property type="project" value="InterPro"/>
</dbReference>
<sequence length="156" mass="16184">MKAPALPRRGGGNPIGAVMTPMIDVVFLLLVFFLCTSSFEEPEQNLAASLVVAQQTPGAGAAMTPPPELEDVKIVGEMRGDSTLWTVNGGRQTTDLAELTTLLKQLAAIDRALPVTIDAGAAVPMRDVVGAYDAARAAGFGRVLLAADALPGETKP</sequence>
<evidence type="ECO:0000313" key="9">
    <source>
        <dbReference type="Proteomes" id="UP000316426"/>
    </source>
</evidence>
<dbReference type="EMBL" id="CP036349">
    <property type="protein sequence ID" value="QDV76011.1"/>
    <property type="molecule type" value="Genomic_DNA"/>
</dbReference>
<keyword evidence="3" id="KW-1003">Cell membrane</keyword>
<evidence type="ECO:0000256" key="3">
    <source>
        <dbReference type="ARBA" id="ARBA00022475"/>
    </source>
</evidence>
<comment type="similarity">
    <text evidence="2 7">Belongs to the ExbD/TolR family.</text>
</comment>
<keyword evidence="7" id="KW-0653">Protein transport</keyword>
<evidence type="ECO:0000256" key="1">
    <source>
        <dbReference type="ARBA" id="ARBA00004162"/>
    </source>
</evidence>
<dbReference type="GO" id="GO:0015031">
    <property type="term" value="P:protein transport"/>
    <property type="evidence" value="ECO:0007669"/>
    <property type="project" value="UniProtKB-KW"/>
</dbReference>
<evidence type="ECO:0000256" key="6">
    <source>
        <dbReference type="ARBA" id="ARBA00023136"/>
    </source>
</evidence>
<evidence type="ECO:0000313" key="8">
    <source>
        <dbReference type="EMBL" id="QDV76011.1"/>
    </source>
</evidence>
<dbReference type="RefSeq" id="WP_145116327.1">
    <property type="nucleotide sequence ID" value="NZ_CP036349.1"/>
</dbReference>
<dbReference type="PANTHER" id="PTHR30558">
    <property type="entry name" value="EXBD MEMBRANE COMPONENT OF PMF-DRIVEN MACROMOLECULE IMPORT SYSTEM"/>
    <property type="match status" value="1"/>
</dbReference>
<protein>
    <submittedName>
        <fullName evidence="8">Biopolymer transport protein ExbD/TolR</fullName>
    </submittedName>
</protein>
<dbReference type="AlphaFoldDB" id="A0A518KDZ6"/>
<dbReference type="PANTHER" id="PTHR30558:SF3">
    <property type="entry name" value="BIOPOLYMER TRANSPORT PROTEIN EXBD-RELATED"/>
    <property type="match status" value="1"/>
</dbReference>
<evidence type="ECO:0000256" key="2">
    <source>
        <dbReference type="ARBA" id="ARBA00005811"/>
    </source>
</evidence>
<name>A0A518KDZ6_9BACT</name>
<keyword evidence="7" id="KW-0813">Transport</keyword>
<accession>A0A518KDZ6</accession>
<dbReference type="Proteomes" id="UP000316426">
    <property type="component" value="Chromosome"/>
</dbReference>
<dbReference type="InterPro" id="IPR003400">
    <property type="entry name" value="ExbD"/>
</dbReference>